<feature type="signal peptide" evidence="1">
    <location>
        <begin position="1"/>
        <end position="18"/>
    </location>
</feature>
<comment type="caution">
    <text evidence="2">The sequence shown here is derived from an EMBL/GenBank/DDBJ whole genome shotgun (WGS) entry which is preliminary data.</text>
</comment>
<dbReference type="AlphaFoldDB" id="A0AAN7R7I7"/>
<feature type="chain" id="PRO_5042831194" evidence="1">
    <location>
        <begin position="19"/>
        <end position="148"/>
    </location>
</feature>
<dbReference type="Proteomes" id="UP001346149">
    <property type="component" value="Unassembled WGS sequence"/>
</dbReference>
<name>A0AAN7R7I7_TRANT</name>
<sequence>MLCLLPFLILSLIPSKLLVLGNSNKHAQNQSRPSSMLSKPSPVLEPNINIKSVVSIKRSLPKPETDPDSTGIKASAMAAGARIATPSDAASLVIAAQSKKAVRIIPSGGGPVVKHKVGALPNVHHIRAWLSNPAPSSQALKMSLCTLI</sequence>
<dbReference type="PANTHER" id="PTHR47206:SF1">
    <property type="entry name" value="HOMEODOMAIN-LIKE SUPERFAMILY PROTEIN"/>
    <property type="match status" value="1"/>
</dbReference>
<dbReference type="EMBL" id="JAXQNO010000008">
    <property type="protein sequence ID" value="KAK4792602.1"/>
    <property type="molecule type" value="Genomic_DNA"/>
</dbReference>
<dbReference type="PANTHER" id="PTHR47206">
    <property type="entry name" value="HOMEODOMAIN-LIKE SUPERFAMILY PROTEIN"/>
    <property type="match status" value="1"/>
</dbReference>
<reference evidence="2 3" key="1">
    <citation type="journal article" date="2023" name="Hortic Res">
        <title>Pangenome of water caltrop reveals structural variations and asymmetric subgenome divergence after allopolyploidization.</title>
        <authorList>
            <person name="Zhang X."/>
            <person name="Chen Y."/>
            <person name="Wang L."/>
            <person name="Yuan Y."/>
            <person name="Fang M."/>
            <person name="Shi L."/>
            <person name="Lu R."/>
            <person name="Comes H.P."/>
            <person name="Ma Y."/>
            <person name="Chen Y."/>
            <person name="Huang G."/>
            <person name="Zhou Y."/>
            <person name="Zheng Z."/>
            <person name="Qiu Y."/>
        </authorList>
    </citation>
    <scope>NUCLEOTIDE SEQUENCE [LARGE SCALE GENOMIC DNA]</scope>
    <source>
        <strain evidence="2">F231</strain>
    </source>
</reference>
<organism evidence="2 3">
    <name type="scientific">Trapa natans</name>
    <name type="common">Water chestnut</name>
    <dbReference type="NCBI Taxonomy" id="22666"/>
    <lineage>
        <taxon>Eukaryota</taxon>
        <taxon>Viridiplantae</taxon>
        <taxon>Streptophyta</taxon>
        <taxon>Embryophyta</taxon>
        <taxon>Tracheophyta</taxon>
        <taxon>Spermatophyta</taxon>
        <taxon>Magnoliopsida</taxon>
        <taxon>eudicotyledons</taxon>
        <taxon>Gunneridae</taxon>
        <taxon>Pentapetalae</taxon>
        <taxon>rosids</taxon>
        <taxon>malvids</taxon>
        <taxon>Myrtales</taxon>
        <taxon>Lythraceae</taxon>
        <taxon>Trapa</taxon>
    </lineage>
</organism>
<protein>
    <submittedName>
        <fullName evidence="2">Uncharacterized protein</fullName>
    </submittedName>
</protein>
<evidence type="ECO:0000256" key="1">
    <source>
        <dbReference type="SAM" id="SignalP"/>
    </source>
</evidence>
<accession>A0AAN7R7I7</accession>
<keyword evidence="3" id="KW-1185">Reference proteome</keyword>
<gene>
    <name evidence="2" type="ORF">SAY86_023037</name>
</gene>
<evidence type="ECO:0000313" key="2">
    <source>
        <dbReference type="EMBL" id="KAK4792602.1"/>
    </source>
</evidence>
<proteinExistence type="predicted"/>
<evidence type="ECO:0000313" key="3">
    <source>
        <dbReference type="Proteomes" id="UP001346149"/>
    </source>
</evidence>
<keyword evidence="1" id="KW-0732">Signal</keyword>